<dbReference type="InterPro" id="IPR035093">
    <property type="entry name" value="RelE/ParE_toxin_dom_sf"/>
</dbReference>
<dbReference type="GeneID" id="41279241"/>
<name>A0A2Z5PD75_METMI</name>
<dbReference type="SUPFAM" id="SSF143011">
    <property type="entry name" value="RelE-like"/>
    <property type="match status" value="1"/>
</dbReference>
<dbReference type="Proteomes" id="UP000264208">
    <property type="component" value="Chromosome"/>
</dbReference>
<dbReference type="Pfam" id="PF05016">
    <property type="entry name" value="ParE_toxin"/>
    <property type="match status" value="1"/>
</dbReference>
<reference evidence="2 3" key="1">
    <citation type="submission" date="2009-06" db="EMBL/GenBank/DDBJ databases">
        <title>Molecular Evidence for Microbiologically Influenced Corrosion from genome of Methanogen.</title>
        <authorList>
            <person name="Ito N."/>
            <person name="Tsurumaru H."/>
            <person name="Shimizu A."/>
            <person name="Harada T."/>
            <person name="Hosoyama A."/>
            <person name="Horikawa H."/>
            <person name="Wakai S."/>
            <person name="Sasaki K."/>
            <person name="Nishijima K."/>
            <person name="Ataku H."/>
            <person name="Yamazaki J."/>
            <person name="Mise M."/>
            <person name="Yamazaki S."/>
            <person name="Tanikawa S."/>
            <person name="Harayama S."/>
            <person name="Fujita N."/>
        </authorList>
    </citation>
    <scope>NUCLEOTIDE SEQUENCE [LARGE SCALE GENOMIC DNA]</scope>
    <source>
        <strain evidence="3">KA1 ( NBRC 102054)</strain>
    </source>
</reference>
<sequence length="97" mass="11443">MTYDLLISKKADKKLKKHSRDKKFIESVNKKVSEILENPEHYKPLRGDMHGSRRAHVQSSYVIVYEIDGNIVRLLDIEHHDKVYLILSIFELLIKNI</sequence>
<protein>
    <submittedName>
        <fullName evidence="2">Putative addiction module toxin, RelE/StbE</fullName>
    </submittedName>
</protein>
<dbReference type="RefSeq" id="WP_146778151.1">
    <property type="nucleotide sequence ID" value="NZ_AP011526.1"/>
</dbReference>
<dbReference type="EMBL" id="AP011526">
    <property type="protein sequence ID" value="BAP60942.1"/>
    <property type="molecule type" value="Genomic_DNA"/>
</dbReference>
<keyword evidence="1" id="KW-1277">Toxin-antitoxin system</keyword>
<accession>A0A2Z5PD75</accession>
<dbReference type="InterPro" id="IPR007712">
    <property type="entry name" value="RelE/ParE_toxin"/>
</dbReference>
<evidence type="ECO:0000313" key="3">
    <source>
        <dbReference type="Proteomes" id="UP000264208"/>
    </source>
</evidence>
<gene>
    <name evidence="2" type="ORF">MMKA1_08250</name>
</gene>
<dbReference type="KEGG" id="mmak:MMKA1_08250"/>
<dbReference type="NCBIfam" id="TIGR02385">
    <property type="entry name" value="RelE_StbE"/>
    <property type="match status" value="1"/>
</dbReference>
<evidence type="ECO:0000313" key="2">
    <source>
        <dbReference type="EMBL" id="BAP60942.1"/>
    </source>
</evidence>
<organism evidence="2 3">
    <name type="scientific">Methanococcus maripaludis KA1</name>
    <dbReference type="NCBI Taxonomy" id="637914"/>
    <lineage>
        <taxon>Archaea</taxon>
        <taxon>Methanobacteriati</taxon>
        <taxon>Methanobacteriota</taxon>
        <taxon>Methanomada group</taxon>
        <taxon>Methanococci</taxon>
        <taxon>Methanococcales</taxon>
        <taxon>Methanococcaceae</taxon>
        <taxon>Methanococcus</taxon>
    </lineage>
</organism>
<evidence type="ECO:0000256" key="1">
    <source>
        <dbReference type="ARBA" id="ARBA00022649"/>
    </source>
</evidence>
<dbReference type="AlphaFoldDB" id="A0A2Z5PD75"/>
<dbReference type="Gene3D" id="3.30.2310.20">
    <property type="entry name" value="RelE-like"/>
    <property type="match status" value="1"/>
</dbReference>
<proteinExistence type="predicted"/>